<accession>U9UBR8</accession>
<gene>
    <name evidence="3" type="ORF">GLOINDRAFT_2310</name>
</gene>
<dbReference type="GO" id="GO:0004672">
    <property type="term" value="F:protein kinase activity"/>
    <property type="evidence" value="ECO:0007669"/>
    <property type="project" value="InterPro"/>
</dbReference>
<evidence type="ECO:0000259" key="2">
    <source>
        <dbReference type="PROSITE" id="PS50011"/>
    </source>
</evidence>
<dbReference type="InterPro" id="IPR011009">
    <property type="entry name" value="Kinase-like_dom_sf"/>
</dbReference>
<name>U9UBR8_RHIID</name>
<dbReference type="PROSITE" id="PS50011">
    <property type="entry name" value="PROTEIN_KINASE_DOM"/>
    <property type="match status" value="1"/>
</dbReference>
<reference evidence="3" key="1">
    <citation type="submission" date="2013-07" db="EMBL/GenBank/DDBJ databases">
        <title>The genome of an arbuscular mycorrhizal fungus provides insights into the evolution of the oldest plant symbiosis.</title>
        <authorList>
            <consortium name="DOE Joint Genome Institute"/>
            <person name="Tisserant E."/>
            <person name="Malbreil M."/>
            <person name="Kuo A."/>
            <person name="Kohler A."/>
            <person name="Symeonidi A."/>
            <person name="Balestrini R."/>
            <person name="Charron P."/>
            <person name="Duensing N."/>
            <person name="Frei-dit-Frey N."/>
            <person name="Gianinazzi-Pearson V."/>
            <person name="Gilbert B."/>
            <person name="Handa Y."/>
            <person name="Hijri M."/>
            <person name="Kaul R."/>
            <person name="Kawaguchi M."/>
            <person name="Krajinski F."/>
            <person name="Lammers P."/>
            <person name="Lapierre D."/>
            <person name="Masclaux F.G."/>
            <person name="Murat C."/>
            <person name="Morin E."/>
            <person name="Ndikumana S."/>
            <person name="Pagni M."/>
            <person name="Petitpierre D."/>
            <person name="Requena N."/>
            <person name="Rosikiewicz P."/>
            <person name="Riley R."/>
            <person name="Saito K."/>
            <person name="San Clemente H."/>
            <person name="Shapiro H."/>
            <person name="van Tuinen D."/>
            <person name="Becard G."/>
            <person name="Bonfante P."/>
            <person name="Paszkowski U."/>
            <person name="Shachar-Hill Y."/>
            <person name="Young J.P."/>
            <person name="Sanders I.R."/>
            <person name="Henrissat B."/>
            <person name="Rensing S.A."/>
            <person name="Grigoriev I.V."/>
            <person name="Corradi N."/>
            <person name="Roux C."/>
            <person name="Martin F."/>
        </authorList>
    </citation>
    <scope>NUCLEOTIDE SEQUENCE</scope>
    <source>
        <strain evidence="3">DAOM 197198</strain>
    </source>
</reference>
<dbReference type="InterPro" id="IPR017441">
    <property type="entry name" value="Protein_kinase_ATP_BS"/>
</dbReference>
<organism evidence="3">
    <name type="scientific">Rhizophagus irregularis (strain DAOM 181602 / DAOM 197198 / MUCL 43194)</name>
    <name type="common">Arbuscular mycorrhizal fungus</name>
    <name type="synonym">Glomus intraradices</name>
    <dbReference type="NCBI Taxonomy" id="747089"/>
    <lineage>
        <taxon>Eukaryota</taxon>
        <taxon>Fungi</taxon>
        <taxon>Fungi incertae sedis</taxon>
        <taxon>Mucoromycota</taxon>
        <taxon>Glomeromycotina</taxon>
        <taxon>Glomeromycetes</taxon>
        <taxon>Glomerales</taxon>
        <taxon>Glomeraceae</taxon>
        <taxon>Rhizophagus</taxon>
    </lineage>
</organism>
<dbReference type="InterPro" id="IPR000719">
    <property type="entry name" value="Prot_kinase_dom"/>
</dbReference>
<dbReference type="AlphaFoldDB" id="U9UBR8"/>
<evidence type="ECO:0000256" key="1">
    <source>
        <dbReference type="PROSITE-ProRule" id="PRU10141"/>
    </source>
</evidence>
<protein>
    <recommendedName>
        <fullName evidence="2">Protein kinase domain-containing protein</fullName>
    </recommendedName>
</protein>
<dbReference type="EMBL" id="KI279792">
    <property type="protein sequence ID" value="ESA17840.1"/>
    <property type="molecule type" value="Genomic_DNA"/>
</dbReference>
<dbReference type="GO" id="GO:0005524">
    <property type="term" value="F:ATP binding"/>
    <property type="evidence" value="ECO:0007669"/>
    <property type="project" value="UniProtKB-UniRule"/>
</dbReference>
<feature type="domain" description="Protein kinase" evidence="2">
    <location>
        <begin position="37"/>
        <end position="92"/>
    </location>
</feature>
<proteinExistence type="predicted"/>
<dbReference type="SUPFAM" id="SSF56112">
    <property type="entry name" value="Protein kinase-like (PK-like)"/>
    <property type="match status" value="1"/>
</dbReference>
<keyword evidence="1" id="KW-0067">ATP-binding</keyword>
<dbReference type="PROSITE" id="PS00107">
    <property type="entry name" value="PROTEIN_KINASE_ATP"/>
    <property type="match status" value="1"/>
</dbReference>
<dbReference type="Gene3D" id="3.30.200.20">
    <property type="entry name" value="Phosphorylase Kinase, domain 1"/>
    <property type="match status" value="1"/>
</dbReference>
<evidence type="ECO:0000313" key="3">
    <source>
        <dbReference type="EMBL" id="ESA17840.1"/>
    </source>
</evidence>
<sequence length="92" mass="10863">MSDNIESEIINNSNKWINWIEVAISEDYFKYYDFKNFSNIKEIGSGGFAKVYRANWKNSNQYFALKHFFKPDDAAVKEIAHEVRVRRICGTM</sequence>
<keyword evidence="1" id="KW-0547">Nucleotide-binding</keyword>
<dbReference type="HOGENOM" id="CLU_158811_0_0_1"/>
<feature type="binding site" evidence="1">
    <location>
        <position position="66"/>
    </location>
    <ligand>
        <name>ATP</name>
        <dbReference type="ChEBI" id="CHEBI:30616"/>
    </ligand>
</feature>